<feature type="region of interest" description="Disordered" evidence="5">
    <location>
        <begin position="332"/>
        <end position="355"/>
    </location>
</feature>
<evidence type="ECO:0000256" key="5">
    <source>
        <dbReference type="SAM" id="MobiDB-lite"/>
    </source>
</evidence>
<keyword evidence="8" id="KW-1185">Reference proteome</keyword>
<gene>
    <name evidence="7" type="ORF">CARUB_v10011790mg</name>
</gene>
<evidence type="ECO:0000256" key="4">
    <source>
        <dbReference type="SAM" id="Coils"/>
    </source>
</evidence>
<dbReference type="Gene3D" id="3.30.40.10">
    <property type="entry name" value="Zinc/RING finger domain, C3HC4 (zinc finger)"/>
    <property type="match status" value="1"/>
</dbReference>
<dbReference type="SUPFAM" id="SSF57850">
    <property type="entry name" value="RING/U-box"/>
    <property type="match status" value="1"/>
</dbReference>
<name>R0GNQ7_9BRAS</name>
<dbReference type="Proteomes" id="UP000029121">
    <property type="component" value="Unassembled WGS sequence"/>
</dbReference>
<comment type="pathway">
    <text evidence="1">Protein modification; protein ubiquitination.</text>
</comment>
<dbReference type="AlphaFoldDB" id="R0GNQ7"/>
<keyword evidence="2" id="KW-0808">Transferase</keyword>
<evidence type="ECO:0000256" key="1">
    <source>
        <dbReference type="ARBA" id="ARBA00004906"/>
    </source>
</evidence>
<keyword evidence="4" id="KW-0175">Coiled coil</keyword>
<sequence>MVEKSTVLFARLYVELFHELPPLPSDESDGQTTTSERQFLRRCQIELESSSSPKTEQFPLVYVDNSTYGRLIETVRVLAEVFKNLKITEATRKRIIQAVELENNYNEEVKLRKEAEDALARKKEEVEMLERSLESYKKEQAKLQLEAQTLEHKHDAELQLRRETEIVVAVERDYMTWKDGATVSIYNEQEELRKKAEDELAMNKEEVEAMEELVEFWEEKFEAMGKRLESYKEEEVKYQSQVETLEEKHEAELKLRKEAEIALDKERKGLEGIKQLLETCIIEQDNLKSQVVTWKDMYDQESSVRKETKDALSKEKQDLETVKALLKASRKEADAMRQERDDARKTAQELVTERQPPSSFLCPITQDVMKDPIIAADGFTYEAEDIKKWLSIGHKTSPMTNLTLAHLNLIPNRALRSAIEELV</sequence>
<dbReference type="CDD" id="cd16655">
    <property type="entry name" value="RING-Ubox_WDSUB1-like"/>
    <property type="match status" value="1"/>
</dbReference>
<dbReference type="InterPro" id="IPR013083">
    <property type="entry name" value="Znf_RING/FYVE/PHD"/>
</dbReference>
<feature type="domain" description="U-box" evidence="6">
    <location>
        <begin position="355"/>
        <end position="423"/>
    </location>
</feature>
<dbReference type="UniPathway" id="UPA00143"/>
<feature type="coiled-coil region" evidence="4">
    <location>
        <begin position="186"/>
        <end position="262"/>
    </location>
</feature>
<dbReference type="EMBL" id="KB870805">
    <property type="protein sequence ID" value="EOA37547.1"/>
    <property type="molecule type" value="Genomic_DNA"/>
</dbReference>
<protein>
    <recommendedName>
        <fullName evidence="6">U-box domain-containing protein</fullName>
    </recommendedName>
</protein>
<dbReference type="STRING" id="81985.R0GNQ7"/>
<feature type="coiled-coil region" evidence="4">
    <location>
        <begin position="98"/>
        <end position="153"/>
    </location>
</feature>
<evidence type="ECO:0000256" key="2">
    <source>
        <dbReference type="ARBA" id="ARBA00022679"/>
    </source>
</evidence>
<dbReference type="eggNOG" id="ENOG502S95A">
    <property type="taxonomic scope" value="Eukaryota"/>
</dbReference>
<dbReference type="PROSITE" id="PS51698">
    <property type="entry name" value="U_BOX"/>
    <property type="match status" value="1"/>
</dbReference>
<dbReference type="Pfam" id="PF04564">
    <property type="entry name" value="U-box"/>
    <property type="match status" value="1"/>
</dbReference>
<dbReference type="PANTHER" id="PTHR46573">
    <property type="entry name" value="WD REPEAT, SAM AND U-BOX DOMAIN-CONTAINING PROTEIN 1"/>
    <property type="match status" value="1"/>
</dbReference>
<dbReference type="SMART" id="SM00504">
    <property type="entry name" value="Ubox"/>
    <property type="match status" value="1"/>
</dbReference>
<reference evidence="8" key="1">
    <citation type="journal article" date="2013" name="Nat. Genet.">
        <title>The Capsella rubella genome and the genomic consequences of rapid mating system evolution.</title>
        <authorList>
            <person name="Slotte T."/>
            <person name="Hazzouri K.M."/>
            <person name="Agren J.A."/>
            <person name="Koenig D."/>
            <person name="Maumus F."/>
            <person name="Guo Y.L."/>
            <person name="Steige K."/>
            <person name="Platts A.E."/>
            <person name="Escobar J.S."/>
            <person name="Newman L.K."/>
            <person name="Wang W."/>
            <person name="Mandakova T."/>
            <person name="Vello E."/>
            <person name="Smith L.M."/>
            <person name="Henz S.R."/>
            <person name="Steffen J."/>
            <person name="Takuno S."/>
            <person name="Brandvain Y."/>
            <person name="Coop G."/>
            <person name="Andolfatto P."/>
            <person name="Hu T.T."/>
            <person name="Blanchette M."/>
            <person name="Clark R.M."/>
            <person name="Quesneville H."/>
            <person name="Nordborg M."/>
            <person name="Gaut B.S."/>
            <person name="Lysak M.A."/>
            <person name="Jenkins J."/>
            <person name="Grimwood J."/>
            <person name="Chapman J."/>
            <person name="Prochnik S."/>
            <person name="Shu S."/>
            <person name="Rokhsar D."/>
            <person name="Schmutz J."/>
            <person name="Weigel D."/>
            <person name="Wright S.I."/>
        </authorList>
    </citation>
    <scope>NUCLEOTIDE SEQUENCE [LARGE SCALE GENOMIC DNA]</scope>
    <source>
        <strain evidence="8">cv. Monte Gargano</strain>
    </source>
</reference>
<evidence type="ECO:0000259" key="6">
    <source>
        <dbReference type="PROSITE" id="PS51698"/>
    </source>
</evidence>
<keyword evidence="3" id="KW-0833">Ubl conjugation pathway</keyword>
<evidence type="ECO:0000313" key="7">
    <source>
        <dbReference type="EMBL" id="EOA37547.1"/>
    </source>
</evidence>
<evidence type="ECO:0000256" key="3">
    <source>
        <dbReference type="ARBA" id="ARBA00022786"/>
    </source>
</evidence>
<organism evidence="7 8">
    <name type="scientific">Capsella rubella</name>
    <dbReference type="NCBI Taxonomy" id="81985"/>
    <lineage>
        <taxon>Eukaryota</taxon>
        <taxon>Viridiplantae</taxon>
        <taxon>Streptophyta</taxon>
        <taxon>Embryophyta</taxon>
        <taxon>Tracheophyta</taxon>
        <taxon>Spermatophyta</taxon>
        <taxon>Magnoliopsida</taxon>
        <taxon>eudicotyledons</taxon>
        <taxon>Gunneridae</taxon>
        <taxon>Pentapetalae</taxon>
        <taxon>rosids</taxon>
        <taxon>malvids</taxon>
        <taxon>Brassicales</taxon>
        <taxon>Brassicaceae</taxon>
        <taxon>Camelineae</taxon>
        <taxon>Capsella</taxon>
    </lineage>
</organism>
<dbReference type="InterPro" id="IPR052085">
    <property type="entry name" value="WD-SAM-U-box"/>
</dbReference>
<evidence type="ECO:0000313" key="8">
    <source>
        <dbReference type="Proteomes" id="UP000029121"/>
    </source>
</evidence>
<dbReference type="InterPro" id="IPR003613">
    <property type="entry name" value="Ubox_domain"/>
</dbReference>
<accession>R0GNQ7</accession>
<dbReference type="GO" id="GO:0016567">
    <property type="term" value="P:protein ubiquitination"/>
    <property type="evidence" value="ECO:0007669"/>
    <property type="project" value="UniProtKB-UniPathway"/>
</dbReference>
<dbReference type="GO" id="GO:0004842">
    <property type="term" value="F:ubiquitin-protein transferase activity"/>
    <property type="evidence" value="ECO:0007669"/>
    <property type="project" value="InterPro"/>
</dbReference>
<proteinExistence type="predicted"/>
<feature type="compositionally biased region" description="Basic and acidic residues" evidence="5">
    <location>
        <begin position="332"/>
        <end position="347"/>
    </location>
</feature>
<dbReference type="PANTHER" id="PTHR46573:SF1">
    <property type="entry name" value="WD REPEAT, SAM AND U-BOX DOMAIN-CONTAINING PROTEIN 1"/>
    <property type="match status" value="1"/>
</dbReference>